<sequence>MNGEKKSCAQGGRSGLEASVRGMRPSSEPTTGPGPLLRRMLQRGTAAVAGPAPSSYVCACRVFFHVYVPHFAHNSHPICGALRECRAQVPRRPARARRVPEPSHGVHAQPSWPQPAQASLGYGGGEVCARCRDVVYFAERQVGTAGRVYHVRCFRCRACEQRLASGSYRSDGGELYCEPCHRRHLGPRGYGYGLGSALRCFPGRL</sequence>
<dbReference type="EMBL" id="CM023472">
    <property type="protein sequence ID" value="KAH7959317.1"/>
    <property type="molecule type" value="Genomic_DNA"/>
</dbReference>
<evidence type="ECO:0000313" key="1">
    <source>
        <dbReference type="EMBL" id="KAH7959317.1"/>
    </source>
</evidence>
<dbReference type="Proteomes" id="UP000821865">
    <property type="component" value="Chromosome 3"/>
</dbReference>
<keyword evidence="2" id="KW-1185">Reference proteome</keyword>
<proteinExistence type="predicted"/>
<organism evidence="1 2">
    <name type="scientific">Dermacentor silvarum</name>
    <name type="common">Tick</name>
    <dbReference type="NCBI Taxonomy" id="543639"/>
    <lineage>
        <taxon>Eukaryota</taxon>
        <taxon>Metazoa</taxon>
        <taxon>Ecdysozoa</taxon>
        <taxon>Arthropoda</taxon>
        <taxon>Chelicerata</taxon>
        <taxon>Arachnida</taxon>
        <taxon>Acari</taxon>
        <taxon>Parasitiformes</taxon>
        <taxon>Ixodida</taxon>
        <taxon>Ixodoidea</taxon>
        <taxon>Ixodidae</taxon>
        <taxon>Rhipicephalinae</taxon>
        <taxon>Dermacentor</taxon>
    </lineage>
</organism>
<evidence type="ECO:0000313" key="2">
    <source>
        <dbReference type="Proteomes" id="UP000821865"/>
    </source>
</evidence>
<gene>
    <name evidence="1" type="ORF">HPB49_010242</name>
</gene>
<reference evidence="1" key="1">
    <citation type="submission" date="2020-05" db="EMBL/GenBank/DDBJ databases">
        <title>Large-scale comparative analyses of tick genomes elucidate their genetic diversity and vector capacities.</title>
        <authorList>
            <person name="Jia N."/>
            <person name="Wang J."/>
            <person name="Shi W."/>
            <person name="Du L."/>
            <person name="Sun Y."/>
            <person name="Zhan W."/>
            <person name="Jiang J."/>
            <person name="Wang Q."/>
            <person name="Zhang B."/>
            <person name="Ji P."/>
            <person name="Sakyi L.B."/>
            <person name="Cui X."/>
            <person name="Yuan T."/>
            <person name="Jiang B."/>
            <person name="Yang W."/>
            <person name="Lam T.T.-Y."/>
            <person name="Chang Q."/>
            <person name="Ding S."/>
            <person name="Wang X."/>
            <person name="Zhu J."/>
            <person name="Ruan X."/>
            <person name="Zhao L."/>
            <person name="Wei J."/>
            <person name="Que T."/>
            <person name="Du C."/>
            <person name="Cheng J."/>
            <person name="Dai P."/>
            <person name="Han X."/>
            <person name="Huang E."/>
            <person name="Gao Y."/>
            <person name="Liu J."/>
            <person name="Shao H."/>
            <person name="Ye R."/>
            <person name="Li L."/>
            <person name="Wei W."/>
            <person name="Wang X."/>
            <person name="Wang C."/>
            <person name="Yang T."/>
            <person name="Huo Q."/>
            <person name="Li W."/>
            <person name="Guo W."/>
            <person name="Chen H."/>
            <person name="Zhou L."/>
            <person name="Ni X."/>
            <person name="Tian J."/>
            <person name="Zhou Y."/>
            <person name="Sheng Y."/>
            <person name="Liu T."/>
            <person name="Pan Y."/>
            <person name="Xia L."/>
            <person name="Li J."/>
            <person name="Zhao F."/>
            <person name="Cao W."/>
        </authorList>
    </citation>
    <scope>NUCLEOTIDE SEQUENCE</scope>
    <source>
        <strain evidence="1">Dsil-2018</strain>
    </source>
</reference>
<protein>
    <submittedName>
        <fullName evidence="1">Uncharacterized protein</fullName>
    </submittedName>
</protein>
<name>A0ACB8D4H3_DERSI</name>
<accession>A0ACB8D4H3</accession>
<comment type="caution">
    <text evidence="1">The sequence shown here is derived from an EMBL/GenBank/DDBJ whole genome shotgun (WGS) entry which is preliminary data.</text>
</comment>